<dbReference type="STRING" id="484498.SAMN05421686_10979"/>
<name>A0A1N7PC32_9GAMM</name>
<sequence length="366" mass="40039">MGYEIDFLGVGEESKSGDAIAIRFGNLHGSREEQTVVIIDGGFSDTGSALVEHVKTHFGTEQVDLVINTHPDQDHLNGLETVLNELDVQEFWIHQPWNHNEGLAAKFKDGRITDSSIGERLAKTLERACSLVALAEAKDVLVREPFAGLTDSSGVVEVLGPTVDYYESLIPDFDGLPEKAALSTAMESLSTVFDAVKSKLRKVFATWGEDKIYDDGVTSAKNNSSVITQLTLDGRRFLFTGDSGIEALEQAADVIDAYHAHNELRLIQIPHHGSRRNIGPTLLDRLLGTHVSTGETIDVVAIVSTAKNGEPKHPRKAVLNAFTHRGAKVLVTKGNGIRHVKDAPGRIGWSPLTPEPYHYEYEEEEA</sequence>
<proteinExistence type="predicted"/>
<dbReference type="Proteomes" id="UP000185639">
    <property type="component" value="Unassembled WGS sequence"/>
</dbReference>
<dbReference type="AlphaFoldDB" id="A0A1N7PC32"/>
<dbReference type="EMBL" id="FTOH01000009">
    <property type="protein sequence ID" value="SIT08086.1"/>
    <property type="molecule type" value="Genomic_DNA"/>
</dbReference>
<dbReference type="PANTHER" id="PTHR30619">
    <property type="entry name" value="DNA INTERNALIZATION/COMPETENCE PROTEIN COMEC/REC2"/>
    <property type="match status" value="1"/>
</dbReference>
<accession>A0A1N7PC32</accession>
<evidence type="ECO:0000313" key="3">
    <source>
        <dbReference type="Proteomes" id="UP000185639"/>
    </source>
</evidence>
<reference evidence="3" key="1">
    <citation type="submission" date="2017-01" db="EMBL/GenBank/DDBJ databases">
        <authorList>
            <person name="Varghese N."/>
            <person name="Submissions S."/>
        </authorList>
    </citation>
    <scope>NUCLEOTIDE SEQUENCE [LARGE SCALE GENOMIC DNA]</scope>
    <source>
        <strain evidence="3">DSM 24913</strain>
    </source>
</reference>
<protein>
    <submittedName>
        <fullName evidence="2">Metallo-beta-lactamase superfamily protein</fullName>
    </submittedName>
</protein>
<dbReference type="Gene3D" id="3.60.15.10">
    <property type="entry name" value="Ribonuclease Z/Hydroxyacylglutathione hydrolase-like"/>
    <property type="match status" value="1"/>
</dbReference>
<dbReference type="RefSeq" id="WP_076517121.1">
    <property type="nucleotide sequence ID" value="NZ_FTOH01000009.1"/>
</dbReference>
<organism evidence="2 3">
    <name type="scientific">Thalassolituus maritimus</name>
    <dbReference type="NCBI Taxonomy" id="484498"/>
    <lineage>
        <taxon>Bacteria</taxon>
        <taxon>Pseudomonadati</taxon>
        <taxon>Pseudomonadota</taxon>
        <taxon>Gammaproteobacteria</taxon>
        <taxon>Oceanospirillales</taxon>
        <taxon>Oceanospirillaceae</taxon>
        <taxon>Thalassolituus</taxon>
    </lineage>
</organism>
<evidence type="ECO:0000313" key="2">
    <source>
        <dbReference type="EMBL" id="SIT08086.1"/>
    </source>
</evidence>
<dbReference type="InterPro" id="IPR052159">
    <property type="entry name" value="Competence_DNA_uptake"/>
</dbReference>
<feature type="domain" description="Metallo-beta-lactamase" evidence="1">
    <location>
        <begin position="33"/>
        <end position="107"/>
    </location>
</feature>
<dbReference type="PANTHER" id="PTHR30619:SF1">
    <property type="entry name" value="RECOMBINATION PROTEIN 2"/>
    <property type="match status" value="1"/>
</dbReference>
<evidence type="ECO:0000259" key="1">
    <source>
        <dbReference type="Pfam" id="PF00753"/>
    </source>
</evidence>
<dbReference type="Pfam" id="PF00753">
    <property type="entry name" value="Lactamase_B"/>
    <property type="match status" value="1"/>
</dbReference>
<gene>
    <name evidence="2" type="ORF">SAMN05421686_10979</name>
</gene>
<keyword evidence="3" id="KW-1185">Reference proteome</keyword>
<dbReference type="InterPro" id="IPR001279">
    <property type="entry name" value="Metallo-B-lactamas"/>
</dbReference>
<dbReference type="InterPro" id="IPR036866">
    <property type="entry name" value="RibonucZ/Hydroxyglut_hydro"/>
</dbReference>
<dbReference type="SUPFAM" id="SSF56281">
    <property type="entry name" value="Metallo-hydrolase/oxidoreductase"/>
    <property type="match status" value="1"/>
</dbReference>
<dbReference type="OrthoDB" id="418728at2"/>